<evidence type="ECO:0000313" key="1">
    <source>
        <dbReference type="Proteomes" id="UP000887574"/>
    </source>
</evidence>
<proteinExistence type="predicted"/>
<name>A0A915EKH3_9BILA</name>
<accession>A0A915EKH3</accession>
<evidence type="ECO:0000313" key="2">
    <source>
        <dbReference type="WBParaSite" id="jg77"/>
    </source>
</evidence>
<dbReference type="Proteomes" id="UP000887574">
    <property type="component" value="Unplaced"/>
</dbReference>
<sequence length="120" mass="14631">MTKFCVVWIAKYEIEKYHGYLSEETKHPLPEAEIDIEYKDRFNRFEAACRKYCVNWITKFEIENKYGHLSENEILEKYEKAKSLEFKMLDLDFRDYPHDETRAIQIVKVLKKIEENLSRK</sequence>
<protein>
    <submittedName>
        <fullName evidence="2">Uncharacterized protein</fullName>
    </submittedName>
</protein>
<organism evidence="1 2">
    <name type="scientific">Ditylenchus dipsaci</name>
    <dbReference type="NCBI Taxonomy" id="166011"/>
    <lineage>
        <taxon>Eukaryota</taxon>
        <taxon>Metazoa</taxon>
        <taxon>Ecdysozoa</taxon>
        <taxon>Nematoda</taxon>
        <taxon>Chromadorea</taxon>
        <taxon>Rhabditida</taxon>
        <taxon>Tylenchina</taxon>
        <taxon>Tylenchomorpha</taxon>
        <taxon>Sphaerularioidea</taxon>
        <taxon>Anguinidae</taxon>
        <taxon>Anguininae</taxon>
        <taxon>Ditylenchus</taxon>
    </lineage>
</organism>
<keyword evidence="1" id="KW-1185">Reference proteome</keyword>
<reference evidence="2" key="1">
    <citation type="submission" date="2022-11" db="UniProtKB">
        <authorList>
            <consortium name="WormBaseParasite"/>
        </authorList>
    </citation>
    <scope>IDENTIFICATION</scope>
</reference>
<dbReference type="AlphaFoldDB" id="A0A915EKH3"/>
<dbReference type="WBParaSite" id="jg77">
    <property type="protein sequence ID" value="jg77"/>
    <property type="gene ID" value="jg77"/>
</dbReference>